<dbReference type="AlphaFoldDB" id="A0A1I1DD16"/>
<proteinExistence type="predicted"/>
<evidence type="ECO:0000256" key="1">
    <source>
        <dbReference type="ARBA" id="ARBA00022576"/>
    </source>
</evidence>
<accession>A0A1I1DD16</accession>
<dbReference type="GO" id="GO:0097367">
    <property type="term" value="F:carbohydrate derivative binding"/>
    <property type="evidence" value="ECO:0007669"/>
    <property type="project" value="InterPro"/>
</dbReference>
<dbReference type="Proteomes" id="UP000198728">
    <property type="component" value="Unassembled WGS sequence"/>
</dbReference>
<sequence>MTRKTLMRAEVEEIPAAVDRLLHAGEATVREIAQQANALDPGVLVTVARGSSDHACTYLKYASEILLGLPTASVGPSVASIYGARLKLKNALCLAVSQSGKSPDIVEMTRSARDGGAFAIAVTNDTASPLAQAANATLDIQAGPELSVAATKTFVTSAVAGLWLIASMKRDDALLAAIRALPADLERAVATDWSPVTAAIGDRSIYTLGRGPGWAMSNEAALKFKETCQLHAESFSSAEVMHGPVSIVDRGFPVIAFAAADAAEQAVSEVADALAAKGANVFVTSHKAQNATVIEHVRTGHWLTDPVALIVSFYAMVEKVAEMRGINPDMPRHLNKVTETL</sequence>
<dbReference type="PANTHER" id="PTHR10937:SF8">
    <property type="entry name" value="AMINOTRANSFERASE-RELATED"/>
    <property type="match status" value="1"/>
</dbReference>
<dbReference type="PANTHER" id="PTHR10937">
    <property type="entry name" value="GLUCOSAMINE--FRUCTOSE-6-PHOSPHATE AMINOTRANSFERASE, ISOMERIZING"/>
    <property type="match status" value="1"/>
</dbReference>
<organism evidence="4 5">
    <name type="scientific">Tropicimonas isoalkanivorans</name>
    <dbReference type="NCBI Taxonomy" id="441112"/>
    <lineage>
        <taxon>Bacteria</taxon>
        <taxon>Pseudomonadati</taxon>
        <taxon>Pseudomonadota</taxon>
        <taxon>Alphaproteobacteria</taxon>
        <taxon>Rhodobacterales</taxon>
        <taxon>Roseobacteraceae</taxon>
        <taxon>Tropicimonas</taxon>
    </lineage>
</organism>
<dbReference type="Pfam" id="PF01380">
    <property type="entry name" value="SIS"/>
    <property type="match status" value="2"/>
</dbReference>
<dbReference type="STRING" id="441112.SAMN04488094_101147"/>
<protein>
    <submittedName>
        <fullName evidence="4">Glutamine--fructose-6-phosphate transaminase</fullName>
    </submittedName>
</protein>
<dbReference type="InterPro" id="IPR035490">
    <property type="entry name" value="GlmS/FrlB_SIS"/>
</dbReference>
<reference evidence="4 5" key="1">
    <citation type="submission" date="2016-10" db="EMBL/GenBank/DDBJ databases">
        <authorList>
            <person name="de Groot N.N."/>
        </authorList>
    </citation>
    <scope>NUCLEOTIDE SEQUENCE [LARGE SCALE GENOMIC DNA]</scope>
    <source>
        <strain evidence="4 5">DSM 19548</strain>
    </source>
</reference>
<evidence type="ECO:0000256" key="2">
    <source>
        <dbReference type="ARBA" id="ARBA00022737"/>
    </source>
</evidence>
<evidence type="ECO:0000259" key="3">
    <source>
        <dbReference type="PROSITE" id="PS51464"/>
    </source>
</evidence>
<dbReference type="Gene3D" id="3.40.50.10490">
    <property type="entry name" value="Glucose-6-phosphate isomerase like protein, domain 1"/>
    <property type="match status" value="2"/>
</dbReference>
<gene>
    <name evidence="4" type="ORF">SAMN04488094_101147</name>
</gene>
<keyword evidence="2" id="KW-0677">Repeat</keyword>
<dbReference type="InterPro" id="IPR035466">
    <property type="entry name" value="GlmS/AgaS_SIS"/>
</dbReference>
<dbReference type="InterPro" id="IPR046348">
    <property type="entry name" value="SIS_dom_sf"/>
</dbReference>
<evidence type="ECO:0000313" key="4">
    <source>
        <dbReference type="EMBL" id="SFB72737.1"/>
    </source>
</evidence>
<dbReference type="InterPro" id="IPR001347">
    <property type="entry name" value="SIS_dom"/>
</dbReference>
<evidence type="ECO:0000313" key="5">
    <source>
        <dbReference type="Proteomes" id="UP000198728"/>
    </source>
</evidence>
<dbReference type="OrthoDB" id="9761808at2"/>
<dbReference type="CDD" id="cd05009">
    <property type="entry name" value="SIS_GlmS_GlmD_2"/>
    <property type="match status" value="1"/>
</dbReference>
<keyword evidence="5" id="KW-1185">Reference proteome</keyword>
<dbReference type="SUPFAM" id="SSF53697">
    <property type="entry name" value="SIS domain"/>
    <property type="match status" value="1"/>
</dbReference>
<dbReference type="GO" id="GO:1901135">
    <property type="term" value="P:carbohydrate derivative metabolic process"/>
    <property type="evidence" value="ECO:0007669"/>
    <property type="project" value="InterPro"/>
</dbReference>
<name>A0A1I1DD16_9RHOB</name>
<feature type="domain" description="SIS" evidence="3">
    <location>
        <begin position="193"/>
        <end position="331"/>
    </location>
</feature>
<dbReference type="RefSeq" id="WP_093358495.1">
    <property type="nucleotide sequence ID" value="NZ_FOLG01000001.1"/>
</dbReference>
<dbReference type="GO" id="GO:0008483">
    <property type="term" value="F:transaminase activity"/>
    <property type="evidence" value="ECO:0007669"/>
    <property type="project" value="UniProtKB-KW"/>
</dbReference>
<feature type="domain" description="SIS" evidence="3">
    <location>
        <begin position="28"/>
        <end position="175"/>
    </location>
</feature>
<keyword evidence="1" id="KW-0808">Transferase</keyword>
<dbReference type="EMBL" id="FOLG01000001">
    <property type="protein sequence ID" value="SFB72737.1"/>
    <property type="molecule type" value="Genomic_DNA"/>
</dbReference>
<dbReference type="PROSITE" id="PS51464">
    <property type="entry name" value="SIS"/>
    <property type="match status" value="2"/>
</dbReference>
<dbReference type="CDD" id="cd05008">
    <property type="entry name" value="SIS_GlmS_GlmD_1"/>
    <property type="match status" value="1"/>
</dbReference>
<keyword evidence="1" id="KW-0032">Aminotransferase</keyword>